<reference evidence="1 2" key="1">
    <citation type="journal article" date="2021" name="Microbiol. Spectr.">
        <title>A Single Bacterium Capable of Oxidation and Reduction of Iron at Circumneutral pH.</title>
        <authorList>
            <person name="Kato S."/>
            <person name="Ohkuma M."/>
        </authorList>
    </citation>
    <scope>NUCLEOTIDE SEQUENCE [LARGE SCALE GENOMIC DNA]</scope>
    <source>
        <strain evidence="1 2">MIZ03</strain>
    </source>
</reference>
<accession>A0ABN6D762</accession>
<organism evidence="1 2">
    <name type="scientific">Rhodoferax lithotrophicus</name>
    <dbReference type="NCBI Taxonomy" id="2798804"/>
    <lineage>
        <taxon>Bacteria</taxon>
        <taxon>Pseudomonadati</taxon>
        <taxon>Pseudomonadota</taxon>
        <taxon>Betaproteobacteria</taxon>
        <taxon>Burkholderiales</taxon>
        <taxon>Comamonadaceae</taxon>
        <taxon>Rhodoferax</taxon>
    </lineage>
</organism>
<protein>
    <submittedName>
        <fullName evidence="1">Uncharacterized protein</fullName>
    </submittedName>
</protein>
<dbReference type="EMBL" id="AP024238">
    <property type="protein sequence ID" value="BCO27448.1"/>
    <property type="molecule type" value="Genomic_DNA"/>
</dbReference>
<name>A0ABN6D762_9BURK</name>
<evidence type="ECO:0000313" key="1">
    <source>
        <dbReference type="EMBL" id="BCO27448.1"/>
    </source>
</evidence>
<evidence type="ECO:0000313" key="2">
    <source>
        <dbReference type="Proteomes" id="UP000824366"/>
    </source>
</evidence>
<dbReference type="Proteomes" id="UP000824366">
    <property type="component" value="Chromosome"/>
</dbReference>
<sequence length="66" mass="7112">MLPHGCQSVQLLKPTEGFADVTRIWAVQVLLRHSYVSTTMMNTHVFKMAAGGTVSPLDALSSPAGR</sequence>
<gene>
    <name evidence="1" type="ORF">MIZ03_2336</name>
</gene>
<proteinExistence type="predicted"/>
<keyword evidence="2" id="KW-1185">Reference proteome</keyword>